<reference evidence="3 4" key="1">
    <citation type="journal article" date="2018" name="Biotechnol. Biofuels">
        <title>Integrative visual omics of the white-rot fungus Polyporus brumalis exposes the biotechnological potential of its oxidative enzymes for delignifying raw plant biomass.</title>
        <authorList>
            <person name="Miyauchi S."/>
            <person name="Rancon A."/>
            <person name="Drula E."/>
            <person name="Hage H."/>
            <person name="Chaduli D."/>
            <person name="Favel A."/>
            <person name="Grisel S."/>
            <person name="Henrissat B."/>
            <person name="Herpoel-Gimbert I."/>
            <person name="Ruiz-Duenas F.J."/>
            <person name="Chevret D."/>
            <person name="Hainaut M."/>
            <person name="Lin J."/>
            <person name="Wang M."/>
            <person name="Pangilinan J."/>
            <person name="Lipzen A."/>
            <person name="Lesage-Meessen L."/>
            <person name="Navarro D."/>
            <person name="Riley R."/>
            <person name="Grigoriev I.V."/>
            <person name="Zhou S."/>
            <person name="Raouche S."/>
            <person name="Rosso M.N."/>
        </authorList>
    </citation>
    <scope>NUCLEOTIDE SEQUENCE [LARGE SCALE GENOMIC DNA]</scope>
    <source>
        <strain evidence="3 4">BRFM 1820</strain>
    </source>
</reference>
<sequence length="304" mass="34283">MTDTGTAQDGPPPVPRAPVSRAGTNTTKESRGTQTVPCTPAKRTRTDSDADGPSTPKSQRRLTINVTSPTGPKVVHVNARDYVVHMNDILADPWVSEQTTDYLYKFITYNNKHDTRFHIHHLPTGGMLWSVVDENPRVMHRTYLNRPLLIWIVASVIDATLKSTRDHPQPRMRIVADFVRERDRKEAMLHFNKTASYAIQKMPTVTVESASNDDEGPPSEEEVYDAREKFEDKAKMKTVSIAKVRSGDIVLLECNLVRTEDNTGRKEASFVLNAVYWLAEKPRDKPAPPLYKDKPFPEVFCAAV</sequence>
<dbReference type="OrthoDB" id="2756110at2759"/>
<feature type="compositionally biased region" description="Polar residues" evidence="1">
    <location>
        <begin position="24"/>
        <end position="37"/>
    </location>
</feature>
<evidence type="ECO:0000313" key="4">
    <source>
        <dbReference type="Proteomes" id="UP000256964"/>
    </source>
</evidence>
<organism evidence="3 4">
    <name type="scientific">Lentinus brumalis</name>
    <dbReference type="NCBI Taxonomy" id="2498619"/>
    <lineage>
        <taxon>Eukaryota</taxon>
        <taxon>Fungi</taxon>
        <taxon>Dikarya</taxon>
        <taxon>Basidiomycota</taxon>
        <taxon>Agaricomycotina</taxon>
        <taxon>Agaricomycetes</taxon>
        <taxon>Polyporales</taxon>
        <taxon>Polyporaceae</taxon>
        <taxon>Lentinus</taxon>
    </lineage>
</organism>
<proteinExistence type="predicted"/>
<dbReference type="AlphaFoldDB" id="A0A371CHW0"/>
<feature type="region of interest" description="Disordered" evidence="1">
    <location>
        <begin position="1"/>
        <end position="69"/>
    </location>
</feature>
<feature type="compositionally biased region" description="Polar residues" evidence="1">
    <location>
        <begin position="55"/>
        <end position="69"/>
    </location>
</feature>
<dbReference type="EMBL" id="KZ857626">
    <property type="protein sequence ID" value="RDX39875.1"/>
    <property type="molecule type" value="Genomic_DNA"/>
</dbReference>
<evidence type="ECO:0000256" key="1">
    <source>
        <dbReference type="SAM" id="MobiDB-lite"/>
    </source>
</evidence>
<evidence type="ECO:0000313" key="2">
    <source>
        <dbReference type="EMBL" id="RDX39819.1"/>
    </source>
</evidence>
<evidence type="ECO:0000313" key="3">
    <source>
        <dbReference type="EMBL" id="RDX39875.1"/>
    </source>
</evidence>
<accession>A0A371CHW0</accession>
<name>A0A371CHW0_9APHY</name>
<keyword evidence="4" id="KW-1185">Reference proteome</keyword>
<protein>
    <submittedName>
        <fullName evidence="3">Uncharacterized protein</fullName>
    </submittedName>
</protein>
<gene>
    <name evidence="2" type="ORF">OH76DRAFT_1424075</name>
    <name evidence="3" type="ORF">OH76DRAFT_1490771</name>
</gene>
<dbReference type="Proteomes" id="UP000256964">
    <property type="component" value="Unassembled WGS sequence"/>
</dbReference>
<dbReference type="EMBL" id="KZ857640">
    <property type="protein sequence ID" value="RDX39819.1"/>
    <property type="molecule type" value="Genomic_DNA"/>
</dbReference>